<keyword evidence="2" id="KW-0859">Xylose metabolism</keyword>
<accession>A0A6H0SIL7</accession>
<organism evidence="7 8">
    <name type="scientific">Glutamicibacter mishrai</name>
    <dbReference type="NCBI Taxonomy" id="1775880"/>
    <lineage>
        <taxon>Bacteria</taxon>
        <taxon>Bacillati</taxon>
        <taxon>Actinomycetota</taxon>
        <taxon>Actinomycetes</taxon>
        <taxon>Micrococcales</taxon>
        <taxon>Micrococcaceae</taxon>
        <taxon>Glutamicibacter</taxon>
    </lineage>
</organism>
<dbReference type="EMBL" id="CP032549">
    <property type="protein sequence ID" value="QIV87020.1"/>
    <property type="molecule type" value="Genomic_DNA"/>
</dbReference>
<keyword evidence="2" id="KW-0119">Carbohydrate metabolism</keyword>
<dbReference type="Pfam" id="PF02782">
    <property type="entry name" value="FGGY_C"/>
    <property type="match status" value="1"/>
</dbReference>
<protein>
    <submittedName>
        <fullName evidence="7">ATPase</fullName>
    </submittedName>
</protein>
<dbReference type="SUPFAM" id="SSF53067">
    <property type="entry name" value="Actin-like ATPase domain"/>
    <property type="match status" value="2"/>
</dbReference>
<evidence type="ECO:0000259" key="5">
    <source>
        <dbReference type="Pfam" id="PF00370"/>
    </source>
</evidence>
<proteinExistence type="inferred from homology"/>
<evidence type="ECO:0000256" key="1">
    <source>
        <dbReference type="ARBA" id="ARBA00009156"/>
    </source>
</evidence>
<evidence type="ECO:0000256" key="4">
    <source>
        <dbReference type="ARBA" id="ARBA00022777"/>
    </source>
</evidence>
<dbReference type="AlphaFoldDB" id="A0A6H0SIL7"/>
<comment type="similarity">
    <text evidence="1">Belongs to the FGGY kinase family.</text>
</comment>
<reference evidence="7 8" key="1">
    <citation type="submission" date="2018-09" db="EMBL/GenBank/DDBJ databases">
        <title>Glutamicibacter mishrai S5-52T (LMG 29155T = KCTC 39846T).</title>
        <authorList>
            <person name="Das S.K."/>
        </authorList>
    </citation>
    <scope>NUCLEOTIDE SEQUENCE [LARGE SCALE GENOMIC DNA]</scope>
    <source>
        <strain evidence="7 8">S5-52</strain>
    </source>
</reference>
<name>A0A6H0SIL7_9MICC</name>
<evidence type="ECO:0000259" key="6">
    <source>
        <dbReference type="Pfam" id="PF02782"/>
    </source>
</evidence>
<dbReference type="PANTHER" id="PTHR43095">
    <property type="entry name" value="SUGAR KINASE"/>
    <property type="match status" value="1"/>
</dbReference>
<dbReference type="CDD" id="cd07809">
    <property type="entry name" value="ASKHA_NBD_FGGY_BaXK-like"/>
    <property type="match status" value="1"/>
</dbReference>
<dbReference type="Proteomes" id="UP000502331">
    <property type="component" value="Chromosome"/>
</dbReference>
<keyword evidence="3" id="KW-0808">Transferase</keyword>
<keyword evidence="8" id="KW-1185">Reference proteome</keyword>
<gene>
    <name evidence="7" type="ORF">D3791_07705</name>
</gene>
<evidence type="ECO:0000313" key="8">
    <source>
        <dbReference type="Proteomes" id="UP000502331"/>
    </source>
</evidence>
<dbReference type="InterPro" id="IPR018485">
    <property type="entry name" value="FGGY_C"/>
</dbReference>
<dbReference type="Gene3D" id="3.30.420.40">
    <property type="match status" value="2"/>
</dbReference>
<keyword evidence="4" id="KW-0418">Kinase</keyword>
<dbReference type="GO" id="GO:0042732">
    <property type="term" value="P:D-xylose metabolic process"/>
    <property type="evidence" value="ECO:0007669"/>
    <property type="project" value="UniProtKB-KW"/>
</dbReference>
<dbReference type="InterPro" id="IPR043129">
    <property type="entry name" value="ATPase_NBD"/>
</dbReference>
<evidence type="ECO:0000256" key="3">
    <source>
        <dbReference type="ARBA" id="ARBA00022679"/>
    </source>
</evidence>
<evidence type="ECO:0000313" key="7">
    <source>
        <dbReference type="EMBL" id="QIV87020.1"/>
    </source>
</evidence>
<feature type="domain" description="Carbohydrate kinase FGGY C-terminal" evidence="6">
    <location>
        <begin position="281"/>
        <end position="477"/>
    </location>
</feature>
<dbReference type="InterPro" id="IPR018484">
    <property type="entry name" value="FGGY_N"/>
</dbReference>
<evidence type="ECO:0000256" key="2">
    <source>
        <dbReference type="ARBA" id="ARBA00022629"/>
    </source>
</evidence>
<dbReference type="GO" id="GO:0016301">
    <property type="term" value="F:kinase activity"/>
    <property type="evidence" value="ECO:0007669"/>
    <property type="project" value="UniProtKB-KW"/>
</dbReference>
<dbReference type="PANTHER" id="PTHR43095:SF5">
    <property type="entry name" value="XYLULOSE KINASE"/>
    <property type="match status" value="1"/>
</dbReference>
<dbReference type="InterPro" id="IPR050406">
    <property type="entry name" value="FGGY_Carb_Kinase"/>
</dbReference>
<sequence length="537" mass="56099">MATQLNGPVAREIITSGQAVLGIEFGSTNIKASLIGPDHQQLASGSHAWENQYEDKNWTYSREAIIAGLQDCMAQVLADAQERHGARPTRLGSIGISAMMHGYLAFDADGELLVPFRTWRNTSTAQAAAELSEALDFNIPQRWSVAHYFQALLNGEEHVSQVSRLNTLAGFVHELLTGNFVLGVGDAAGMFPIDSATGSYDARMLSAFDTVAARHGVTTGLSSLLPAALPAGADAGTLSEAGALLLDPTGQLQPGSPMCPPEGDAGTGMVATNSVAQRTGNISAGTSIFAMVVLDAPLKEVHHEIDVVTTPDGHPVAMVHCNNGASEFAAWAQVFGQFAQALGSEADDNAVFETLLRAALDGAADGAGLLAYNNLSGEPVADLAEGRPAILRTPDSTLNLANLMRVQVYAIFATLSLGLRVLAAEGVEVKQMFAHGGIFRTAGVAQRLLAAAINTPVLVGDSAGHGGAWGIAVLAAYRRRVLDGLAQSLPGFLDSEVFAGTALNLAEPLDEDRAGFEAYLETYEAGLAIQRAAITSI</sequence>
<dbReference type="RefSeq" id="WP_172511823.1">
    <property type="nucleotide sequence ID" value="NZ_CP032549.1"/>
</dbReference>
<dbReference type="Pfam" id="PF00370">
    <property type="entry name" value="FGGY_N"/>
    <property type="match status" value="1"/>
</dbReference>
<feature type="domain" description="Carbohydrate kinase FGGY N-terminal" evidence="5">
    <location>
        <begin position="20"/>
        <end position="211"/>
    </location>
</feature>